<dbReference type="SUPFAM" id="SSF88659">
    <property type="entry name" value="Sigma3 and sigma4 domains of RNA polymerase sigma factors"/>
    <property type="match status" value="1"/>
</dbReference>
<accession>A0A9X2FKF8</accession>
<protein>
    <submittedName>
        <fullName evidence="1">Sigma-70 family RNA polymerase sigma factor</fullName>
    </submittedName>
</protein>
<dbReference type="InterPro" id="IPR014284">
    <property type="entry name" value="RNA_pol_sigma-70_dom"/>
</dbReference>
<proteinExistence type="predicted"/>
<dbReference type="SUPFAM" id="SSF88946">
    <property type="entry name" value="Sigma2 domain of RNA polymerase sigma factors"/>
    <property type="match status" value="1"/>
</dbReference>
<sequence>MIDDTDDIKELIRNFKRFQTGDMFNELFTCYRPLVATCINYFKFSYLDIDDLIQEARIICYQTVMSYQNDMEITYGVYFKRCLLNQYHTLLRYENARKRGGKEKDVSLDNLLKKKGEDILEDDKRTFGIEDFIVLNDILNRIPNFFSKIEFKVFQMHLIYEYTPKEISEMLKIPLANVYNAIYRYKNKLNRMY</sequence>
<dbReference type="RefSeq" id="WP_253360982.1">
    <property type="nucleotide sequence ID" value="NZ_JAIULA010000015.1"/>
</dbReference>
<dbReference type="GO" id="GO:0003700">
    <property type="term" value="F:DNA-binding transcription factor activity"/>
    <property type="evidence" value="ECO:0007669"/>
    <property type="project" value="InterPro"/>
</dbReference>
<dbReference type="AlphaFoldDB" id="A0A9X2FKF8"/>
<evidence type="ECO:0000313" key="1">
    <source>
        <dbReference type="EMBL" id="MCP0887261.1"/>
    </source>
</evidence>
<keyword evidence="2" id="KW-1185">Reference proteome</keyword>
<dbReference type="NCBIfam" id="TIGR02937">
    <property type="entry name" value="sigma70-ECF"/>
    <property type="match status" value="1"/>
</dbReference>
<gene>
    <name evidence="1" type="ORF">LB941_07930</name>
</gene>
<organism evidence="1 2">
    <name type="scientific">Ligilactobacillus ubinensis</name>
    <dbReference type="NCBI Taxonomy" id="2876789"/>
    <lineage>
        <taxon>Bacteria</taxon>
        <taxon>Bacillati</taxon>
        <taxon>Bacillota</taxon>
        <taxon>Bacilli</taxon>
        <taxon>Lactobacillales</taxon>
        <taxon>Lactobacillaceae</taxon>
        <taxon>Ligilactobacillus</taxon>
    </lineage>
</organism>
<dbReference type="Proteomes" id="UP001139006">
    <property type="component" value="Unassembled WGS sequence"/>
</dbReference>
<dbReference type="InterPro" id="IPR013325">
    <property type="entry name" value="RNA_pol_sigma_r2"/>
</dbReference>
<reference evidence="1 2" key="1">
    <citation type="journal article" date="2023" name="Int. J. Syst. Evol. Microbiol.">
        <title>Ligilactobacillus ubinensis sp. nov., a novel species isolated from the wild ferment of a durian fruit (Durio zibethinus).</title>
        <authorList>
            <person name="Heng Y.C."/>
            <person name="Menon N."/>
            <person name="Chen B."/>
            <person name="Loo B.Z.L."/>
            <person name="Wong G.W.J."/>
            <person name="Lim A.C.H."/>
            <person name="Silvaraju S."/>
            <person name="Kittelmann S."/>
        </authorList>
    </citation>
    <scope>NUCLEOTIDE SEQUENCE [LARGE SCALE GENOMIC DNA]</scope>
    <source>
        <strain evidence="1 2">WILCCON 0076</strain>
    </source>
</reference>
<dbReference type="GO" id="GO:0006352">
    <property type="term" value="P:DNA-templated transcription initiation"/>
    <property type="evidence" value="ECO:0007669"/>
    <property type="project" value="InterPro"/>
</dbReference>
<dbReference type="EMBL" id="JAIULA010000015">
    <property type="protein sequence ID" value="MCP0887261.1"/>
    <property type="molecule type" value="Genomic_DNA"/>
</dbReference>
<evidence type="ECO:0000313" key="2">
    <source>
        <dbReference type="Proteomes" id="UP001139006"/>
    </source>
</evidence>
<comment type="caution">
    <text evidence="1">The sequence shown here is derived from an EMBL/GenBank/DDBJ whole genome shotgun (WGS) entry which is preliminary data.</text>
</comment>
<name>A0A9X2FKF8_9LACO</name>
<dbReference type="InterPro" id="IPR013324">
    <property type="entry name" value="RNA_pol_sigma_r3/r4-like"/>
</dbReference>